<keyword evidence="6" id="KW-0472">Membrane</keyword>
<keyword evidence="4" id="KW-0456">Lyase</keyword>
<evidence type="ECO:0000259" key="7">
    <source>
        <dbReference type="Pfam" id="PF01370"/>
    </source>
</evidence>
<evidence type="ECO:0000256" key="5">
    <source>
        <dbReference type="SAM" id="MobiDB-lite"/>
    </source>
</evidence>
<evidence type="ECO:0000256" key="1">
    <source>
        <dbReference type="ARBA" id="ARBA00001911"/>
    </source>
</evidence>
<evidence type="ECO:0000313" key="8">
    <source>
        <dbReference type="EMBL" id="KKQ36268.1"/>
    </source>
</evidence>
<sequence length="1022" mass="115428">MSEKNKLKSSIKYPTSLIIKGNNFLGVEIAKSLIEQGGYVIVIDQDVESTLKRYEDVSNKKLLTVLDLTAIDYLDEDLRRLDYVFYLGHEANGITNDISSQELLQSSNYLDMIIRLTHKFEAKILLSSSIHAYQAMMTNGNVDTNFEIPRQSSQTMYTQMEIQRYSESLLLESVEKFGIDARIVRMGRVIGKYMDFDPDNSFDKMVFQAAKGEDLSVESDGLETNMYIHVLDAAYGLIKAMFTKGTKGKIYSLSNEEEITDLSIAYKLQELTGQNSEIKFIDSKNTSFPIKFHKPGINLSTVGWSPRVSFTRAISQVMDYASDIVNKITEKNENNENPEWAGNENITGQGQDGQNNDFADEPKGALARLIAERKAQEKAQARERTKKRRQLTTSEKIQRKFQAMYDSMAFKLTFLKKVTIAEAFFYLVLLIIFVIVYIGLISPVFVIGKNLVQIEYYKNRLDQEAQEGNLSTMSKDMKEINSSISDISNNVEKLEIIFKVFGEEKKFIDVSNHVRYMKLYSDQLYQASEQMTAFDSYWENSDLGITYQPNSESLFTVTKSDIDTAELEKVKSYDTRIKSNIDGIRTSSDTLSRNEPVRLFGYNSADTVETLKVYESKTIEILEMIDNYSDLIIRQNDATYAIIIQDNSRYTPGGGYPSSIGYIHFQDNKVVDVNLTELNDTNDNLVQTLTESEKKQIQASSSTNVDTGAVNFSELFLINDRSEIDDDIRTFYEANYGVTPDAIFFMDLETLAKIFDITGPVELNQVKVESDGFLNSINLLQGNEASKTKRNEIITNIFAAQINSVLKDKNKFYQLLPILFNSSKSASVYVESDDANIKEELISDENVQISEDFVHLAVTVDPELVNPELFPSINLKIEDFINKDLTITRNVIITQGSTQDIDRVITCLPSGAKNFNLKESDASLGQTFFEGEVCVVGDYEDGKAMSFSYELSKGIENLSSGGYNKSLEIISSAGLDVIYDYEAGLASGYSIVEEQNTIISNQKVIETGTVEGKEYITYKFTK</sequence>
<dbReference type="GO" id="GO:0042732">
    <property type="term" value="P:D-xylose metabolic process"/>
    <property type="evidence" value="ECO:0007669"/>
    <property type="project" value="InterPro"/>
</dbReference>
<dbReference type="Gene3D" id="3.40.50.720">
    <property type="entry name" value="NAD(P)-binding Rossmann-like Domain"/>
    <property type="match status" value="1"/>
</dbReference>
<feature type="region of interest" description="Disordered" evidence="5">
    <location>
        <begin position="332"/>
        <end position="358"/>
    </location>
</feature>
<organism evidence="8 9">
    <name type="scientific">candidate division WS6 bacterium GW2011_GWA2_37_6</name>
    <dbReference type="NCBI Taxonomy" id="1619087"/>
    <lineage>
        <taxon>Bacteria</taxon>
        <taxon>Candidatus Dojkabacteria</taxon>
    </lineage>
</organism>
<dbReference type="GO" id="GO:0070403">
    <property type="term" value="F:NAD+ binding"/>
    <property type="evidence" value="ECO:0007669"/>
    <property type="project" value="InterPro"/>
</dbReference>
<keyword evidence="2" id="KW-0210">Decarboxylase</keyword>
<proteinExistence type="predicted"/>
<dbReference type="InterPro" id="IPR036291">
    <property type="entry name" value="NAD(P)-bd_dom_sf"/>
</dbReference>
<dbReference type="Pfam" id="PF13196">
    <property type="entry name" value="DUF4012"/>
    <property type="match status" value="1"/>
</dbReference>
<dbReference type="InterPro" id="IPR001509">
    <property type="entry name" value="Epimerase_deHydtase"/>
</dbReference>
<dbReference type="InterPro" id="IPR044516">
    <property type="entry name" value="UXS-like"/>
</dbReference>
<feature type="compositionally biased region" description="Polar residues" evidence="5">
    <location>
        <begin position="344"/>
        <end position="357"/>
    </location>
</feature>
<keyword evidence="3" id="KW-0520">NAD</keyword>
<dbReference type="AlphaFoldDB" id="A0A0G0GZ85"/>
<dbReference type="EMBL" id="LBTH01000003">
    <property type="protein sequence ID" value="KKQ36268.1"/>
    <property type="molecule type" value="Genomic_DNA"/>
</dbReference>
<reference evidence="8 9" key="1">
    <citation type="journal article" date="2015" name="Nature">
        <title>rRNA introns, odd ribosomes, and small enigmatic genomes across a large radiation of phyla.</title>
        <authorList>
            <person name="Brown C.T."/>
            <person name="Hug L.A."/>
            <person name="Thomas B.C."/>
            <person name="Sharon I."/>
            <person name="Castelle C.J."/>
            <person name="Singh A."/>
            <person name="Wilkins M.J."/>
            <person name="Williams K.H."/>
            <person name="Banfield J.F."/>
        </authorList>
    </citation>
    <scope>NUCLEOTIDE SEQUENCE [LARGE SCALE GENOMIC DNA]</scope>
</reference>
<evidence type="ECO:0000256" key="6">
    <source>
        <dbReference type="SAM" id="Phobius"/>
    </source>
</evidence>
<dbReference type="PANTHER" id="PTHR43078:SF6">
    <property type="entry name" value="UDP-GLUCURONIC ACID DECARBOXYLASE 1"/>
    <property type="match status" value="1"/>
</dbReference>
<dbReference type="SUPFAM" id="SSF51735">
    <property type="entry name" value="NAD(P)-binding Rossmann-fold domains"/>
    <property type="match status" value="1"/>
</dbReference>
<keyword evidence="6" id="KW-1133">Transmembrane helix</keyword>
<dbReference type="Proteomes" id="UP000034852">
    <property type="component" value="Unassembled WGS sequence"/>
</dbReference>
<accession>A0A0G0GZ85</accession>
<name>A0A0G0GZ85_9BACT</name>
<dbReference type="GO" id="GO:0005737">
    <property type="term" value="C:cytoplasm"/>
    <property type="evidence" value="ECO:0007669"/>
    <property type="project" value="TreeGrafter"/>
</dbReference>
<dbReference type="GO" id="GO:0048040">
    <property type="term" value="F:UDP-glucuronate decarboxylase activity"/>
    <property type="evidence" value="ECO:0007669"/>
    <property type="project" value="TreeGrafter"/>
</dbReference>
<evidence type="ECO:0000313" key="9">
    <source>
        <dbReference type="Proteomes" id="UP000034852"/>
    </source>
</evidence>
<feature type="transmembrane region" description="Helical" evidence="6">
    <location>
        <begin position="424"/>
        <end position="448"/>
    </location>
</feature>
<protein>
    <submittedName>
        <fullName evidence="8">NAD-dependent epimerase/dehydratase</fullName>
    </submittedName>
</protein>
<gene>
    <name evidence="8" type="ORF">US52_C0003G0009</name>
</gene>
<keyword evidence="6" id="KW-0812">Transmembrane</keyword>
<evidence type="ECO:0000256" key="4">
    <source>
        <dbReference type="ARBA" id="ARBA00023239"/>
    </source>
</evidence>
<comment type="cofactor">
    <cofactor evidence="1">
        <name>NAD(+)</name>
        <dbReference type="ChEBI" id="CHEBI:57540"/>
    </cofactor>
</comment>
<dbReference type="PANTHER" id="PTHR43078">
    <property type="entry name" value="UDP-GLUCURONIC ACID DECARBOXYLASE-RELATED"/>
    <property type="match status" value="1"/>
</dbReference>
<feature type="domain" description="NAD-dependent epimerase/dehydratase" evidence="7">
    <location>
        <begin position="23"/>
        <end position="252"/>
    </location>
</feature>
<dbReference type="Gene3D" id="3.90.25.10">
    <property type="entry name" value="UDP-galactose 4-epimerase, domain 1"/>
    <property type="match status" value="1"/>
</dbReference>
<dbReference type="InterPro" id="IPR025101">
    <property type="entry name" value="DUF4012"/>
</dbReference>
<dbReference type="Pfam" id="PF01370">
    <property type="entry name" value="Epimerase"/>
    <property type="match status" value="1"/>
</dbReference>
<evidence type="ECO:0000256" key="3">
    <source>
        <dbReference type="ARBA" id="ARBA00023027"/>
    </source>
</evidence>
<comment type="caution">
    <text evidence="8">The sequence shown here is derived from an EMBL/GenBank/DDBJ whole genome shotgun (WGS) entry which is preliminary data.</text>
</comment>
<evidence type="ECO:0000256" key="2">
    <source>
        <dbReference type="ARBA" id="ARBA00022793"/>
    </source>
</evidence>